<proteinExistence type="predicted"/>
<evidence type="ECO:0000313" key="2">
    <source>
        <dbReference type="EMBL" id="TDZ65927.1"/>
    </source>
</evidence>
<accession>A0A4R8RVS2</accession>
<evidence type="ECO:0000313" key="3">
    <source>
        <dbReference type="Proteomes" id="UP000295703"/>
    </source>
</evidence>
<dbReference type="AlphaFoldDB" id="A0A4R8RVS2"/>
<dbReference type="Proteomes" id="UP000295703">
    <property type="component" value="Unassembled WGS sequence"/>
</dbReference>
<organism evidence="2 3">
    <name type="scientific">Colletotrichum trifolii</name>
    <dbReference type="NCBI Taxonomy" id="5466"/>
    <lineage>
        <taxon>Eukaryota</taxon>
        <taxon>Fungi</taxon>
        <taxon>Dikarya</taxon>
        <taxon>Ascomycota</taxon>
        <taxon>Pezizomycotina</taxon>
        <taxon>Sordariomycetes</taxon>
        <taxon>Hypocreomycetidae</taxon>
        <taxon>Glomerellales</taxon>
        <taxon>Glomerellaceae</taxon>
        <taxon>Colletotrichum</taxon>
        <taxon>Colletotrichum orbiculare species complex</taxon>
    </lineage>
</organism>
<name>A0A4R8RVS2_COLTR</name>
<evidence type="ECO:0000256" key="1">
    <source>
        <dbReference type="SAM" id="MobiDB-lite"/>
    </source>
</evidence>
<feature type="region of interest" description="Disordered" evidence="1">
    <location>
        <begin position="60"/>
        <end position="83"/>
    </location>
</feature>
<gene>
    <name evidence="2" type="ORF">CTRI78_v003431</name>
</gene>
<sequence length="83" mass="9100">MPAHDQARVVTDSTIEGIRRSPWSCAFPDILSMGRFAYSTEYTFAILHRNLGEPTGARPGLDLGCSHRQPDNQFPADAHSVSA</sequence>
<dbReference type="EMBL" id="RYZW01000021">
    <property type="protein sequence ID" value="TDZ65927.1"/>
    <property type="molecule type" value="Genomic_DNA"/>
</dbReference>
<protein>
    <submittedName>
        <fullName evidence="2">Uncharacterized protein</fullName>
    </submittedName>
</protein>
<keyword evidence="3" id="KW-1185">Reference proteome</keyword>
<reference evidence="2 3" key="1">
    <citation type="submission" date="2018-12" db="EMBL/GenBank/DDBJ databases">
        <title>Genome sequence and assembly of Colletotrichum trifolii.</title>
        <authorList>
            <person name="Gan P."/>
            <person name="Shirasu K."/>
        </authorList>
    </citation>
    <scope>NUCLEOTIDE SEQUENCE [LARGE SCALE GENOMIC DNA]</scope>
    <source>
        <strain evidence="2 3">543-2</strain>
    </source>
</reference>
<comment type="caution">
    <text evidence="2">The sequence shown here is derived from an EMBL/GenBank/DDBJ whole genome shotgun (WGS) entry which is preliminary data.</text>
</comment>